<protein>
    <submittedName>
        <fullName evidence="2">Ornithine cyclodeaminase/mu-crystallin</fullName>
    </submittedName>
</protein>
<organism evidence="2">
    <name type="scientific">Streptomyces auratus AGR0001</name>
    <dbReference type="NCBI Taxonomy" id="1160718"/>
    <lineage>
        <taxon>Bacteria</taxon>
        <taxon>Bacillati</taxon>
        <taxon>Actinomycetota</taxon>
        <taxon>Actinomycetes</taxon>
        <taxon>Kitasatosporales</taxon>
        <taxon>Streptomycetaceae</taxon>
        <taxon>Streptomyces</taxon>
    </lineage>
</organism>
<gene>
    <name evidence="2" type="ORF">SU9_32998</name>
</gene>
<proteinExistence type="predicted"/>
<dbReference type="PANTHER" id="PTHR13812:SF19">
    <property type="entry name" value="KETIMINE REDUCTASE MU-CRYSTALLIN"/>
    <property type="match status" value="1"/>
</dbReference>
<dbReference type="AlphaFoldDB" id="J2JRC2"/>
<feature type="compositionally biased region" description="Low complexity" evidence="1">
    <location>
        <begin position="174"/>
        <end position="191"/>
    </location>
</feature>
<dbReference type="HOGENOM" id="CLU_1022745_0_0_11"/>
<name>J2JRC2_9ACTN</name>
<dbReference type="PANTHER" id="PTHR13812">
    <property type="entry name" value="KETIMINE REDUCTASE MU-CRYSTALLIN"/>
    <property type="match status" value="1"/>
</dbReference>
<dbReference type="SUPFAM" id="SSF51735">
    <property type="entry name" value="NAD(P)-binding Rossmann-fold domains"/>
    <property type="match status" value="1"/>
</dbReference>
<accession>J2JRC2</accession>
<dbReference type="GO" id="GO:0005737">
    <property type="term" value="C:cytoplasm"/>
    <property type="evidence" value="ECO:0007669"/>
    <property type="project" value="TreeGrafter"/>
</dbReference>
<dbReference type="eggNOG" id="COG2423">
    <property type="taxonomic scope" value="Bacteria"/>
</dbReference>
<dbReference type="Gene3D" id="3.40.50.720">
    <property type="entry name" value="NAD(P)-binding Rossmann-like Domain"/>
    <property type="match status" value="1"/>
</dbReference>
<feature type="compositionally biased region" description="Polar residues" evidence="1">
    <location>
        <begin position="260"/>
        <end position="272"/>
    </location>
</feature>
<feature type="compositionally biased region" description="Low complexity" evidence="1">
    <location>
        <begin position="233"/>
        <end position="259"/>
    </location>
</feature>
<feature type="region of interest" description="Disordered" evidence="1">
    <location>
        <begin position="165"/>
        <end position="272"/>
    </location>
</feature>
<dbReference type="PATRIC" id="fig|1160718.3.peg.6673"/>
<reference evidence="2" key="1">
    <citation type="journal article" date="2012" name="J. Bacteriol.">
        <title>Genome Sequence of Streptomyces auratus Strain AGR0001, a Phoslactomycin-Producing Actinomycete.</title>
        <authorList>
            <person name="Han X."/>
            <person name="Li M."/>
            <person name="Ding Z."/>
            <person name="Zhao J."/>
            <person name="Ji K."/>
            <person name="Wen M."/>
            <person name="Lu T."/>
        </authorList>
    </citation>
    <scope>NUCLEOTIDE SEQUENCE [LARGE SCALE GENOMIC DNA]</scope>
    <source>
        <strain evidence="2">AGR0001</strain>
    </source>
</reference>
<evidence type="ECO:0000313" key="2">
    <source>
        <dbReference type="EMBL" id="EJJ02615.1"/>
    </source>
</evidence>
<dbReference type="STRING" id="1160718.SU9_32998"/>
<sequence>MERTAATSALAVDHLARPEADTLAVIGSGPQAHAHLRYARAVRPFTAVRMYAPTLTEAKAPDGVTVAPSAEAAAADADVVLLCTSAAQPVIDTAALTPGTVVTSISTNAPRAHEIPPAALPAMEVYGDYRPTVTTAAGEMVLATERGLWSAEQLRGDLPELLTGGCPLPPVNNRSSSARPAWASRTSPSPACWSAPDLHSPTPPSPHRRHPVRHQALKRPPCPSPRSSSKHGSPATSTASPTISPTAAATPSASANCSPMTPTRSGASWPST</sequence>
<dbReference type="EMBL" id="AJGV01000214">
    <property type="protein sequence ID" value="EJJ02615.1"/>
    <property type="molecule type" value="Genomic_DNA"/>
</dbReference>
<comment type="caution">
    <text evidence="2">The sequence shown here is derived from an EMBL/GenBank/DDBJ whole genome shotgun (WGS) entry which is preliminary data.</text>
</comment>
<dbReference type="InterPro" id="IPR003462">
    <property type="entry name" value="ODC_Mu_crystall"/>
</dbReference>
<dbReference type="InterPro" id="IPR036291">
    <property type="entry name" value="NAD(P)-bd_dom_sf"/>
</dbReference>
<dbReference type="Pfam" id="PF02423">
    <property type="entry name" value="OCD_Mu_crystall"/>
    <property type="match status" value="1"/>
</dbReference>
<evidence type="ECO:0000256" key="1">
    <source>
        <dbReference type="SAM" id="MobiDB-lite"/>
    </source>
</evidence>
<feature type="compositionally biased region" description="Basic residues" evidence="1">
    <location>
        <begin position="206"/>
        <end position="217"/>
    </location>
</feature>